<dbReference type="CDD" id="cd08651">
    <property type="entry name" value="FMT_core_like_4"/>
    <property type="match status" value="1"/>
</dbReference>
<dbReference type="GO" id="GO:0005829">
    <property type="term" value="C:cytosol"/>
    <property type="evidence" value="ECO:0007669"/>
    <property type="project" value="TreeGrafter"/>
</dbReference>
<dbReference type="SUPFAM" id="SSF50486">
    <property type="entry name" value="FMT C-terminal domain-like"/>
    <property type="match status" value="1"/>
</dbReference>
<dbReference type="RefSeq" id="WP_015453399.1">
    <property type="nucleotide sequence ID" value="NC_020555.1"/>
</dbReference>
<evidence type="ECO:0000259" key="2">
    <source>
        <dbReference type="Pfam" id="PF02911"/>
    </source>
</evidence>
<feature type="domain" description="Formyl transferase C-terminal" evidence="2">
    <location>
        <begin position="257"/>
        <end position="336"/>
    </location>
</feature>
<evidence type="ECO:0000313" key="3">
    <source>
        <dbReference type="EMBL" id="BAM32058.1"/>
    </source>
</evidence>
<dbReference type="InterPro" id="IPR036477">
    <property type="entry name" value="Formyl_transf_N_sf"/>
</dbReference>
<dbReference type="EMBL" id="AP012492">
    <property type="protein sequence ID" value="BAM32058.1"/>
    <property type="molecule type" value="Genomic_DNA"/>
</dbReference>
<dbReference type="KEGG" id="hcb:HCBAA847_0820"/>
<protein>
    <submittedName>
        <fullName evidence="3">Methionyl-tRNA formyltransferase</fullName>
        <ecNumber evidence="3">2.1.2.9</ecNumber>
    </submittedName>
</protein>
<proteinExistence type="predicted"/>
<dbReference type="Pfam" id="PF02911">
    <property type="entry name" value="Formyl_trans_C"/>
    <property type="match status" value="1"/>
</dbReference>
<name>A0AAI8MM12_9HELI</name>
<keyword evidence="3" id="KW-0808">Transferase</keyword>
<dbReference type="Proteomes" id="UP000006036">
    <property type="component" value="Chromosome 1"/>
</dbReference>
<evidence type="ECO:0000259" key="1">
    <source>
        <dbReference type="Pfam" id="PF00551"/>
    </source>
</evidence>
<dbReference type="PANTHER" id="PTHR11138:SF5">
    <property type="entry name" value="METHIONYL-TRNA FORMYLTRANSFERASE, MITOCHONDRIAL"/>
    <property type="match status" value="1"/>
</dbReference>
<feature type="domain" description="Formyl transferase N-terminal" evidence="1">
    <location>
        <begin position="66"/>
        <end position="174"/>
    </location>
</feature>
<dbReference type="InterPro" id="IPR002376">
    <property type="entry name" value="Formyl_transf_N"/>
</dbReference>
<dbReference type="InterPro" id="IPR005793">
    <property type="entry name" value="Formyl_trans_C"/>
</dbReference>
<dbReference type="GO" id="GO:0004479">
    <property type="term" value="F:methionyl-tRNA formyltransferase activity"/>
    <property type="evidence" value="ECO:0007669"/>
    <property type="project" value="UniProtKB-EC"/>
</dbReference>
<dbReference type="CDD" id="cd08702">
    <property type="entry name" value="Arna_FMT_C"/>
    <property type="match status" value="1"/>
</dbReference>
<evidence type="ECO:0000313" key="4">
    <source>
        <dbReference type="Proteomes" id="UP000006036"/>
    </source>
</evidence>
<gene>
    <name evidence="3" type="ORF">HCBAA847_0820</name>
</gene>
<accession>A0AAI8MM12</accession>
<organism evidence="3 4">
    <name type="scientific">Helicobacter cinaedi CCUG 18818 = ATCC BAA-847</name>
    <dbReference type="NCBI Taxonomy" id="537971"/>
    <lineage>
        <taxon>Bacteria</taxon>
        <taxon>Pseudomonadati</taxon>
        <taxon>Campylobacterota</taxon>
        <taxon>Epsilonproteobacteria</taxon>
        <taxon>Campylobacterales</taxon>
        <taxon>Helicobacteraceae</taxon>
        <taxon>Helicobacter</taxon>
    </lineage>
</organism>
<dbReference type="PANTHER" id="PTHR11138">
    <property type="entry name" value="METHIONYL-TRNA FORMYLTRANSFERASE"/>
    <property type="match status" value="1"/>
</dbReference>
<dbReference type="AlphaFoldDB" id="A0AAI8MM12"/>
<dbReference type="SUPFAM" id="SSF53328">
    <property type="entry name" value="Formyltransferase"/>
    <property type="match status" value="1"/>
</dbReference>
<reference evidence="3 4" key="1">
    <citation type="journal article" date="2012" name="J. Bacteriol.">
        <title>Complete Genome Sequence of Helicobacter cinaedi Type Strain ATCC BAA-847.</title>
        <authorList>
            <person name="Miyoshi-Akiyama T."/>
            <person name="Takeshita N."/>
            <person name="Ohmagari N."/>
            <person name="Kirikae T."/>
        </authorList>
    </citation>
    <scope>NUCLEOTIDE SEQUENCE [LARGE SCALE GENOMIC DNA]</scope>
    <source>
        <strain evidence="3 4">ATCC BAA-847</strain>
    </source>
</reference>
<sequence length="346" mass="38545">MKIFFIGCVEFSYISLHTLITRFHIHNKLEIVGVATKEHSAFNADFCNLAPLCEESHIPFIYTKDINSPATLDFIHSCKPDVIYCFGWSSLIKKELLDSYPIIGYHPAALPHNRGRHPIIWALVLGLKQSASTFFLMEEGADSGAIISQVPFNINFEDNAKSLCEKVESIAQKQICDFTAALLSAVENPKNIAKFGEITPKNNSLEKNQPESTSQDSLNLAGGGAIHNSIYAQALFAMATPQNHSIANLWRKRGMRDGVIDFRMSAVGIYNLIRALSQPYVGAEVVYNGKHYKVWEAKIVKVDLPNIESGKVLRVDSQGVLIKAYDDAILLTQCEFDTLPKEGDYF</sequence>
<dbReference type="InterPro" id="IPR011034">
    <property type="entry name" value="Formyl_transferase-like_C_sf"/>
</dbReference>
<dbReference type="Pfam" id="PF00551">
    <property type="entry name" value="Formyl_trans_N"/>
    <property type="match status" value="1"/>
</dbReference>
<dbReference type="EC" id="2.1.2.9" evidence="3"/>
<dbReference type="Gene3D" id="3.40.50.12230">
    <property type="match status" value="1"/>
</dbReference>